<evidence type="ECO:0000256" key="1">
    <source>
        <dbReference type="ARBA" id="ARBA00006484"/>
    </source>
</evidence>
<accession>A0A8J2KKY4</accession>
<reference evidence="3" key="1">
    <citation type="submission" date="2021-06" db="EMBL/GenBank/DDBJ databases">
        <authorList>
            <person name="Hodson N. C."/>
            <person name="Mongue J. A."/>
            <person name="Jaron S. K."/>
        </authorList>
    </citation>
    <scope>NUCLEOTIDE SEQUENCE</scope>
</reference>
<dbReference type="InterPro" id="IPR002347">
    <property type="entry name" value="SDR_fam"/>
</dbReference>
<evidence type="ECO:0000313" key="4">
    <source>
        <dbReference type="Proteomes" id="UP000708208"/>
    </source>
</evidence>
<proteinExistence type="inferred from homology"/>
<protein>
    <submittedName>
        <fullName evidence="3">Uncharacterized protein</fullName>
    </submittedName>
</protein>
<keyword evidence="4" id="KW-1185">Reference proteome</keyword>
<gene>
    <name evidence="3" type="ORF">AFUS01_LOCUS25579</name>
</gene>
<keyword evidence="2" id="KW-0521">NADP</keyword>
<organism evidence="3 4">
    <name type="scientific">Allacma fusca</name>
    <dbReference type="NCBI Taxonomy" id="39272"/>
    <lineage>
        <taxon>Eukaryota</taxon>
        <taxon>Metazoa</taxon>
        <taxon>Ecdysozoa</taxon>
        <taxon>Arthropoda</taxon>
        <taxon>Hexapoda</taxon>
        <taxon>Collembola</taxon>
        <taxon>Symphypleona</taxon>
        <taxon>Sminthuridae</taxon>
        <taxon>Allacma</taxon>
    </lineage>
</organism>
<dbReference type="GO" id="GO:0050038">
    <property type="term" value="F:L-xylulose reductase (NADPH) activity"/>
    <property type="evidence" value="ECO:0007669"/>
    <property type="project" value="TreeGrafter"/>
</dbReference>
<dbReference type="PANTHER" id="PTHR44252:SF3">
    <property type="entry name" value="D-ERYTHRULOSE REDUCTASE-RELATED"/>
    <property type="match status" value="1"/>
</dbReference>
<dbReference type="InterPro" id="IPR051737">
    <property type="entry name" value="L-xylulose/Carbonyl_redctase"/>
</dbReference>
<comment type="caution">
    <text evidence="3">The sequence shown here is derived from an EMBL/GenBank/DDBJ whole genome shotgun (WGS) entry which is preliminary data.</text>
</comment>
<name>A0A8J2KKY4_9HEXA</name>
<dbReference type="PANTHER" id="PTHR44252">
    <property type="entry name" value="D-ERYTHRULOSE REDUCTASE"/>
    <property type="match status" value="1"/>
</dbReference>
<feature type="non-terminal residue" evidence="3">
    <location>
        <position position="179"/>
    </location>
</feature>
<dbReference type="GO" id="GO:0006006">
    <property type="term" value="P:glucose metabolic process"/>
    <property type="evidence" value="ECO:0007669"/>
    <property type="project" value="TreeGrafter"/>
</dbReference>
<dbReference type="Pfam" id="PF00106">
    <property type="entry name" value="adh_short"/>
    <property type="match status" value="1"/>
</dbReference>
<comment type="similarity">
    <text evidence="1">Belongs to the short-chain dehydrogenases/reductases (SDR) family.</text>
</comment>
<dbReference type="OrthoDB" id="1393670at2759"/>
<dbReference type="AlphaFoldDB" id="A0A8J2KKY4"/>
<dbReference type="GO" id="GO:0004090">
    <property type="term" value="F:carbonyl reductase (NADPH) activity"/>
    <property type="evidence" value="ECO:0007669"/>
    <property type="project" value="TreeGrafter"/>
</dbReference>
<sequence>MRSNAKDAITAQLIDKASNSPQLIFKGILFGHCHLHTHIENHHRNCTWVYGFGIFQTHRNSTPFIMSYESNFKGKSAIVTGAGRGIGRAIVVKFHALGVTVIAVARNPGNLTSLQKECPNVQIVPVDLGNWEATRINKQRKPGRQSWKKKGKHVPKVKLVASIFDTLPFIPWGSRARDD</sequence>
<dbReference type="Proteomes" id="UP000708208">
    <property type="component" value="Unassembled WGS sequence"/>
</dbReference>
<evidence type="ECO:0000313" key="3">
    <source>
        <dbReference type="EMBL" id="CAG7787052.1"/>
    </source>
</evidence>
<dbReference type="GO" id="GO:0005997">
    <property type="term" value="P:xylulose metabolic process"/>
    <property type="evidence" value="ECO:0007669"/>
    <property type="project" value="TreeGrafter"/>
</dbReference>
<dbReference type="EMBL" id="CAJVCH010330753">
    <property type="protein sequence ID" value="CAG7787052.1"/>
    <property type="molecule type" value="Genomic_DNA"/>
</dbReference>
<evidence type="ECO:0000256" key="2">
    <source>
        <dbReference type="ARBA" id="ARBA00022857"/>
    </source>
</evidence>